<feature type="coiled-coil region" evidence="1">
    <location>
        <begin position="32"/>
        <end position="59"/>
    </location>
</feature>
<evidence type="ECO:0000313" key="3">
    <source>
        <dbReference type="Proteomes" id="UP000183920"/>
    </source>
</evidence>
<evidence type="ECO:0000256" key="1">
    <source>
        <dbReference type="SAM" id="Coils"/>
    </source>
</evidence>
<dbReference type="AlphaFoldDB" id="A0A0G4QIJ8"/>
<dbReference type="EMBL" id="CVRY01000009">
    <property type="protein sequence ID" value="CRL65476.1"/>
    <property type="molecule type" value="Genomic_DNA"/>
</dbReference>
<name>A0A0G4QIJ8_9GAMM</name>
<sequence length="67" mass="7931">MTTEPVIIPPANFTDEDVENWMREKLQYMNHLNTLHAERRRLVDELTKLDTEIAEYTNKSAIQIQSK</sequence>
<gene>
    <name evidence="2" type="ORF">BN1804_03527</name>
</gene>
<organism evidence="2 3">
    <name type="scientific">Proteus penneri</name>
    <dbReference type="NCBI Taxonomy" id="102862"/>
    <lineage>
        <taxon>Bacteria</taxon>
        <taxon>Pseudomonadati</taxon>
        <taxon>Pseudomonadota</taxon>
        <taxon>Gammaproteobacteria</taxon>
        <taxon>Enterobacterales</taxon>
        <taxon>Morganellaceae</taxon>
        <taxon>Proteus</taxon>
    </lineage>
</organism>
<keyword evidence="1" id="KW-0175">Coiled coil</keyword>
<evidence type="ECO:0000313" key="2">
    <source>
        <dbReference type="EMBL" id="CRL65476.1"/>
    </source>
</evidence>
<accession>A0A0G4QIJ8</accession>
<dbReference type="RefSeq" id="WP_072065173.1">
    <property type="nucleotide sequence ID" value="NZ_CVRY01000009.1"/>
</dbReference>
<reference evidence="3" key="1">
    <citation type="submission" date="2015-06" db="EMBL/GenBank/DDBJ databases">
        <authorList>
            <person name="Urmite Genomes"/>
        </authorList>
    </citation>
    <scope>NUCLEOTIDE SEQUENCE [LARGE SCALE GENOMIC DNA]</scope>
    <source>
        <strain evidence="3">CSUR P1867</strain>
    </source>
</reference>
<proteinExistence type="predicted"/>
<dbReference type="Proteomes" id="UP000183920">
    <property type="component" value="Unassembled WGS sequence"/>
</dbReference>
<protein>
    <submittedName>
        <fullName evidence="2">Uncharacterized protein</fullName>
    </submittedName>
</protein>